<comment type="caution">
    <text evidence="3">The sequence shown here is derived from an EMBL/GenBank/DDBJ whole genome shotgun (WGS) entry which is preliminary data.</text>
</comment>
<reference evidence="3 4" key="1">
    <citation type="submission" date="2018-11" db="EMBL/GenBank/DDBJ databases">
        <title>The Potential of Streptomyces as Biocontrol Agents against the Tomato grey mould, Botrytis cinerea (Gray mold) Frontiers in Microbiology.</title>
        <authorList>
            <person name="Li D."/>
        </authorList>
    </citation>
    <scope>NUCLEOTIDE SEQUENCE [LARGE SCALE GENOMIC DNA]</scope>
    <source>
        <strain evidence="3 4">NEAU-LD23</strain>
    </source>
</reference>
<gene>
    <name evidence="3" type="ORF">EEJ42_22360</name>
</gene>
<name>A0A3M8VV69_9ACTN</name>
<evidence type="ECO:0000313" key="4">
    <source>
        <dbReference type="Proteomes" id="UP000275401"/>
    </source>
</evidence>
<dbReference type="RefSeq" id="WP_123102211.1">
    <property type="nucleotide sequence ID" value="NZ_RIBZ01000273.1"/>
</dbReference>
<feature type="chain" id="PRO_5038339452" evidence="2">
    <location>
        <begin position="26"/>
        <end position="177"/>
    </location>
</feature>
<feature type="signal peptide" evidence="2">
    <location>
        <begin position="1"/>
        <end position="25"/>
    </location>
</feature>
<organism evidence="3 4">
    <name type="scientific">Streptomyces botrytidirepellens</name>
    <dbReference type="NCBI Taxonomy" id="2486417"/>
    <lineage>
        <taxon>Bacteria</taxon>
        <taxon>Bacillati</taxon>
        <taxon>Actinomycetota</taxon>
        <taxon>Actinomycetes</taxon>
        <taxon>Kitasatosporales</taxon>
        <taxon>Streptomycetaceae</taxon>
        <taxon>Streptomyces</taxon>
    </lineage>
</organism>
<dbReference type="EMBL" id="RIBZ01000273">
    <property type="protein sequence ID" value="RNG21644.1"/>
    <property type="molecule type" value="Genomic_DNA"/>
</dbReference>
<dbReference type="Proteomes" id="UP000275401">
    <property type="component" value="Unassembled WGS sequence"/>
</dbReference>
<evidence type="ECO:0000313" key="3">
    <source>
        <dbReference type="EMBL" id="RNG21644.1"/>
    </source>
</evidence>
<evidence type="ECO:0000256" key="2">
    <source>
        <dbReference type="SAM" id="SignalP"/>
    </source>
</evidence>
<evidence type="ECO:0000256" key="1">
    <source>
        <dbReference type="SAM" id="MobiDB-lite"/>
    </source>
</evidence>
<proteinExistence type="predicted"/>
<feature type="region of interest" description="Disordered" evidence="1">
    <location>
        <begin position="39"/>
        <end position="82"/>
    </location>
</feature>
<protein>
    <submittedName>
        <fullName evidence="3">Uncharacterized protein</fullName>
    </submittedName>
</protein>
<accession>A0A3M8VV69</accession>
<dbReference type="AlphaFoldDB" id="A0A3M8VV69"/>
<keyword evidence="2" id="KW-0732">Signal</keyword>
<keyword evidence="4" id="KW-1185">Reference proteome</keyword>
<sequence length="177" mass="18036">MASLSPVPRTTVLRLVMLAALVAAAALGAAASAVFTQGSGADRGGSGDQQHAQSPDVFSLPPTQGTTEPTVLPSAKSVKDGVPDGYPRTLNGAISAAAHFYDIVDPFNPAAAEKQYRVTAEPGKEKQIGDDALRFSMGLRNTAGLPLLAKAKLGGTLTSVQAVQRPLDGVGSGSRGR</sequence>